<comment type="caution">
    <text evidence="1">The sequence shown here is derived from an EMBL/GenBank/DDBJ whole genome shotgun (WGS) entry which is preliminary data.</text>
</comment>
<proteinExistence type="predicted"/>
<sequence>METTIPKHCIECSKVGECKQKIHMTTGTEPVEGFVSPTLADYVCGDCSQDSDNVESIDNPEVDSPIHCSLCGVPLECRLTDDGIQYVKEALESGGGCCRELWKELFSDYL</sequence>
<name>A0A0F9U2Z2_9ZZZZ</name>
<organism evidence="1">
    <name type="scientific">marine sediment metagenome</name>
    <dbReference type="NCBI Taxonomy" id="412755"/>
    <lineage>
        <taxon>unclassified sequences</taxon>
        <taxon>metagenomes</taxon>
        <taxon>ecological metagenomes</taxon>
    </lineage>
</organism>
<dbReference type="EMBL" id="LAZR01000875">
    <property type="protein sequence ID" value="KKN55696.1"/>
    <property type="molecule type" value="Genomic_DNA"/>
</dbReference>
<reference evidence="1" key="1">
    <citation type="journal article" date="2015" name="Nature">
        <title>Complex archaea that bridge the gap between prokaryotes and eukaryotes.</title>
        <authorList>
            <person name="Spang A."/>
            <person name="Saw J.H."/>
            <person name="Jorgensen S.L."/>
            <person name="Zaremba-Niedzwiedzka K."/>
            <person name="Martijn J."/>
            <person name="Lind A.E."/>
            <person name="van Eijk R."/>
            <person name="Schleper C."/>
            <person name="Guy L."/>
            <person name="Ettema T.J."/>
        </authorList>
    </citation>
    <scope>NUCLEOTIDE SEQUENCE</scope>
</reference>
<dbReference type="AlphaFoldDB" id="A0A0F9U2Z2"/>
<protein>
    <submittedName>
        <fullName evidence="1">Uncharacterized protein</fullName>
    </submittedName>
</protein>
<gene>
    <name evidence="1" type="ORF">LCGC14_0579980</name>
</gene>
<accession>A0A0F9U2Z2</accession>
<evidence type="ECO:0000313" key="1">
    <source>
        <dbReference type="EMBL" id="KKN55696.1"/>
    </source>
</evidence>